<evidence type="ECO:0000256" key="1">
    <source>
        <dbReference type="SAM" id="Phobius"/>
    </source>
</evidence>
<evidence type="ECO:0008006" key="4">
    <source>
        <dbReference type="Google" id="ProtNLM"/>
    </source>
</evidence>
<evidence type="ECO:0000313" key="3">
    <source>
        <dbReference type="Proteomes" id="UP000027466"/>
    </source>
</evidence>
<comment type="caution">
    <text evidence="2">The sequence shown here is derived from an EMBL/GenBank/DDBJ whole genome shotgun (WGS) entry which is preliminary data.</text>
</comment>
<keyword evidence="3" id="KW-1185">Reference proteome</keyword>
<organism evidence="2 3">
    <name type="scientific">Caballeronia glathei</name>
    <dbReference type="NCBI Taxonomy" id="60547"/>
    <lineage>
        <taxon>Bacteria</taxon>
        <taxon>Pseudomonadati</taxon>
        <taxon>Pseudomonadota</taxon>
        <taxon>Betaproteobacteria</taxon>
        <taxon>Burkholderiales</taxon>
        <taxon>Burkholderiaceae</taxon>
        <taxon>Caballeronia</taxon>
    </lineage>
</organism>
<dbReference type="Pfam" id="PF14023">
    <property type="entry name" value="Bestrophin-like"/>
    <property type="match status" value="1"/>
</dbReference>
<dbReference type="InterPro" id="IPR025333">
    <property type="entry name" value="DUF4239"/>
</dbReference>
<protein>
    <recommendedName>
        <fullName evidence="4">DUF4239 domain-containing protein</fullName>
    </recommendedName>
</protein>
<keyword evidence="1" id="KW-0472">Membrane</keyword>
<feature type="transmembrane region" description="Helical" evidence="1">
    <location>
        <begin position="208"/>
        <end position="227"/>
    </location>
</feature>
<feature type="transmembrane region" description="Helical" evidence="1">
    <location>
        <begin position="40"/>
        <end position="60"/>
    </location>
</feature>
<evidence type="ECO:0000313" key="2">
    <source>
        <dbReference type="EMBL" id="KDR38377.1"/>
    </source>
</evidence>
<dbReference type="EMBL" id="JFHC01000092">
    <property type="protein sequence ID" value="KDR38377.1"/>
    <property type="molecule type" value="Genomic_DNA"/>
</dbReference>
<gene>
    <name evidence="2" type="ORF">BG61_41115</name>
</gene>
<sequence length="253" mass="27270">MRHLFVFFIVFVCASGSVVLGSYLRDVLPEHHVSEESAGSVRLAIGLIATMAALVLGLLISSAKGSFDSVSSVLLDTAAHVVRLDRTLAKYGPETQPIREALRQSYAASIGTLASDDPSRLARTDNPEAVGRVEDFQRLVEGLAPRDDMQRELKTRALLLVDEVFATRWLAILKEKVPLPMPLLVALVLWLVAIFGTFGLFAPRNGTTIAVLLVCALSSSGAIFLILELNSPLDGVVRVSLTPLREALAVLGK</sequence>
<feature type="transmembrane region" description="Helical" evidence="1">
    <location>
        <begin position="183"/>
        <end position="202"/>
    </location>
</feature>
<reference evidence="2 3" key="1">
    <citation type="submission" date="2014-03" db="EMBL/GenBank/DDBJ databases">
        <title>Draft Genome Sequences of Four Burkholderia Strains.</title>
        <authorList>
            <person name="Liu X.Y."/>
            <person name="Li C.X."/>
            <person name="Xu J.H."/>
        </authorList>
    </citation>
    <scope>NUCLEOTIDE SEQUENCE [LARGE SCALE GENOMIC DNA]</scope>
    <source>
        <strain evidence="2 3">DSM 50014</strain>
    </source>
</reference>
<keyword evidence="1" id="KW-0812">Transmembrane</keyword>
<accession>A0A069PCX5</accession>
<proteinExistence type="predicted"/>
<dbReference type="RefSeq" id="WP_035936490.1">
    <property type="nucleotide sequence ID" value="NZ_CADFFX010000039.1"/>
</dbReference>
<dbReference type="AlphaFoldDB" id="A0A069PCX5"/>
<keyword evidence="1" id="KW-1133">Transmembrane helix</keyword>
<dbReference type="Proteomes" id="UP000027466">
    <property type="component" value="Unassembled WGS sequence"/>
</dbReference>
<name>A0A069PCX5_9BURK</name>